<proteinExistence type="predicted"/>
<organism evidence="1 2">
    <name type="scientific">Mytilus galloprovincialis</name>
    <name type="common">Mediterranean mussel</name>
    <dbReference type="NCBI Taxonomy" id="29158"/>
    <lineage>
        <taxon>Eukaryota</taxon>
        <taxon>Metazoa</taxon>
        <taxon>Spiralia</taxon>
        <taxon>Lophotrochozoa</taxon>
        <taxon>Mollusca</taxon>
        <taxon>Bivalvia</taxon>
        <taxon>Autobranchia</taxon>
        <taxon>Pteriomorphia</taxon>
        <taxon>Mytilida</taxon>
        <taxon>Mytiloidea</taxon>
        <taxon>Mytilidae</taxon>
        <taxon>Mytilinae</taxon>
        <taxon>Mytilus</taxon>
    </lineage>
</organism>
<protein>
    <submittedName>
        <fullName evidence="1">Uncharacterized protein</fullName>
    </submittedName>
</protein>
<dbReference type="AlphaFoldDB" id="A0A8B6CXT7"/>
<sequence length="218" mass="23917">MEDFDAKLVYANYSIFLIGDELDNYQLTVSGFSGVAKIQGDLDYVSGLIVLDTACAITSAVLTPIAYILFLKDYVEDCKCCKKKQVQPVISIICIKDQSNVTLNGERKVGTPPVLPGPSQTIIMATTDINCIKSGITVKEKEDGSVKIDASIKQVQLKQTALGIHTKTDSTEALRVEVTTTLLKVESTRNVLLQKHEVENLEMKNESQDTEDKQLALS</sequence>
<dbReference type="InterPro" id="IPR036056">
    <property type="entry name" value="Fibrinogen-like_C"/>
</dbReference>
<evidence type="ECO:0000313" key="1">
    <source>
        <dbReference type="EMBL" id="VDI10899.1"/>
    </source>
</evidence>
<name>A0A8B6CXT7_MYTGA</name>
<comment type="caution">
    <text evidence="1">The sequence shown here is derived from an EMBL/GenBank/DDBJ whole genome shotgun (WGS) entry which is preliminary data.</text>
</comment>
<dbReference type="EMBL" id="UYJE01002453">
    <property type="protein sequence ID" value="VDI10899.1"/>
    <property type="molecule type" value="Genomic_DNA"/>
</dbReference>
<dbReference type="OrthoDB" id="10313912at2759"/>
<gene>
    <name evidence="1" type="ORF">MGAL_10B006896</name>
</gene>
<keyword evidence="2" id="KW-1185">Reference proteome</keyword>
<dbReference type="InterPro" id="IPR014716">
    <property type="entry name" value="Fibrinogen_a/b/g_C_1"/>
</dbReference>
<dbReference type="SUPFAM" id="SSF56496">
    <property type="entry name" value="Fibrinogen C-terminal domain-like"/>
    <property type="match status" value="1"/>
</dbReference>
<dbReference type="Proteomes" id="UP000596742">
    <property type="component" value="Unassembled WGS sequence"/>
</dbReference>
<dbReference type="Gene3D" id="3.90.215.10">
    <property type="entry name" value="Gamma Fibrinogen, chain A, domain 1"/>
    <property type="match status" value="1"/>
</dbReference>
<accession>A0A8B6CXT7</accession>
<evidence type="ECO:0000313" key="2">
    <source>
        <dbReference type="Proteomes" id="UP000596742"/>
    </source>
</evidence>
<reference evidence="1" key="1">
    <citation type="submission" date="2018-11" db="EMBL/GenBank/DDBJ databases">
        <authorList>
            <person name="Alioto T."/>
            <person name="Alioto T."/>
        </authorList>
    </citation>
    <scope>NUCLEOTIDE SEQUENCE</scope>
</reference>